<comment type="subunit">
    <text evidence="4">Homodimer.</text>
</comment>
<evidence type="ECO:0000313" key="10">
    <source>
        <dbReference type="Proteomes" id="UP000746751"/>
    </source>
</evidence>
<dbReference type="AlphaFoldDB" id="A0A921IQL5"/>
<comment type="similarity">
    <text evidence="1 4 7">Belongs to the tRNA pseudouridine synthase TruA family.</text>
</comment>
<dbReference type="PIRSF" id="PIRSF001430">
    <property type="entry name" value="tRNA_psdUrid_synth"/>
    <property type="match status" value="1"/>
</dbReference>
<evidence type="ECO:0000313" key="9">
    <source>
        <dbReference type="EMBL" id="HJG31411.1"/>
    </source>
</evidence>
<dbReference type="PANTHER" id="PTHR11142:SF0">
    <property type="entry name" value="TRNA PSEUDOURIDINE SYNTHASE-LIKE 1"/>
    <property type="match status" value="1"/>
</dbReference>
<evidence type="ECO:0000256" key="6">
    <source>
        <dbReference type="PIRSR" id="PIRSR001430-2"/>
    </source>
</evidence>
<dbReference type="CDD" id="cd02570">
    <property type="entry name" value="PseudoU_synth_EcTruA"/>
    <property type="match status" value="1"/>
</dbReference>
<evidence type="ECO:0000259" key="8">
    <source>
        <dbReference type="Pfam" id="PF01416"/>
    </source>
</evidence>
<dbReference type="EC" id="5.4.99.12" evidence="4"/>
<evidence type="ECO:0000256" key="1">
    <source>
        <dbReference type="ARBA" id="ARBA00009375"/>
    </source>
</evidence>
<reference evidence="9" key="1">
    <citation type="journal article" date="2021" name="PeerJ">
        <title>Extensive microbial diversity within the chicken gut microbiome revealed by metagenomics and culture.</title>
        <authorList>
            <person name="Gilroy R."/>
            <person name="Ravi A."/>
            <person name="Getino M."/>
            <person name="Pursley I."/>
            <person name="Horton D.L."/>
            <person name="Alikhan N.F."/>
            <person name="Baker D."/>
            <person name="Gharbi K."/>
            <person name="Hall N."/>
            <person name="Watson M."/>
            <person name="Adriaenssens E.M."/>
            <person name="Foster-Nyarko E."/>
            <person name="Jarju S."/>
            <person name="Secka A."/>
            <person name="Antonio M."/>
            <person name="Oren A."/>
            <person name="Chaudhuri R.R."/>
            <person name="La Ragione R."/>
            <person name="Hildebrand F."/>
            <person name="Pallen M.J."/>
        </authorList>
    </citation>
    <scope>NUCLEOTIDE SEQUENCE</scope>
    <source>
        <strain evidence="9">ChiGjej2B2-7701</strain>
    </source>
</reference>
<dbReference type="EMBL" id="DYVF01000050">
    <property type="protein sequence ID" value="HJG31411.1"/>
    <property type="molecule type" value="Genomic_DNA"/>
</dbReference>
<comment type="caution">
    <text evidence="9">The sequence shown here is derived from an EMBL/GenBank/DDBJ whole genome shotgun (WGS) entry which is preliminary data.</text>
</comment>
<dbReference type="HAMAP" id="MF_00171">
    <property type="entry name" value="TruA"/>
    <property type="match status" value="1"/>
</dbReference>
<dbReference type="InterPro" id="IPR001406">
    <property type="entry name" value="PsdUridine_synth_TruA"/>
</dbReference>
<dbReference type="Gene3D" id="3.30.70.580">
    <property type="entry name" value="Pseudouridine synthase I, catalytic domain, N-terminal subdomain"/>
    <property type="match status" value="1"/>
</dbReference>
<organism evidence="9 10">
    <name type="scientific">Collinsella ihumii</name>
    <dbReference type="NCBI Taxonomy" id="1720204"/>
    <lineage>
        <taxon>Bacteria</taxon>
        <taxon>Bacillati</taxon>
        <taxon>Actinomycetota</taxon>
        <taxon>Coriobacteriia</taxon>
        <taxon>Coriobacteriales</taxon>
        <taxon>Coriobacteriaceae</taxon>
        <taxon>Collinsella</taxon>
    </lineage>
</organism>
<comment type="function">
    <text evidence="4">Formation of pseudouridine at positions 38, 39 and 40 in the anticodon stem and loop of transfer RNAs.</text>
</comment>
<comment type="caution">
    <text evidence="4">Lacks conserved residue(s) required for the propagation of feature annotation.</text>
</comment>
<accession>A0A921IQL5</accession>
<name>A0A921IQL5_9ACTN</name>
<protein>
    <recommendedName>
        <fullName evidence="4">tRNA pseudouridine synthase A</fullName>
        <ecNumber evidence="4">5.4.99.12</ecNumber>
    </recommendedName>
    <alternativeName>
        <fullName evidence="4">tRNA pseudouridine(38-40) synthase</fullName>
    </alternativeName>
    <alternativeName>
        <fullName evidence="4">tRNA pseudouridylate synthase I</fullName>
    </alternativeName>
    <alternativeName>
        <fullName evidence="4">tRNA-uridine isomerase I</fullName>
    </alternativeName>
</protein>
<evidence type="ECO:0000256" key="5">
    <source>
        <dbReference type="PIRSR" id="PIRSR001430-1"/>
    </source>
</evidence>
<dbReference type="Pfam" id="PF01416">
    <property type="entry name" value="PseudoU_synth_1"/>
    <property type="match status" value="1"/>
</dbReference>
<evidence type="ECO:0000256" key="4">
    <source>
        <dbReference type="HAMAP-Rule" id="MF_00171"/>
    </source>
</evidence>
<dbReference type="InterPro" id="IPR020094">
    <property type="entry name" value="TruA/RsuA/RluB/E/F_N"/>
</dbReference>
<dbReference type="SUPFAM" id="SSF55120">
    <property type="entry name" value="Pseudouridine synthase"/>
    <property type="match status" value="1"/>
</dbReference>
<dbReference type="InterPro" id="IPR020097">
    <property type="entry name" value="PsdUridine_synth_TruA_a/b_dom"/>
</dbReference>
<dbReference type="NCBIfam" id="TIGR00071">
    <property type="entry name" value="hisT_truA"/>
    <property type="match status" value="1"/>
</dbReference>
<dbReference type="GO" id="GO:0031119">
    <property type="term" value="P:tRNA pseudouridine synthesis"/>
    <property type="evidence" value="ECO:0007669"/>
    <property type="project" value="UniProtKB-UniRule"/>
</dbReference>
<evidence type="ECO:0000256" key="2">
    <source>
        <dbReference type="ARBA" id="ARBA00022694"/>
    </source>
</evidence>
<proteinExistence type="inferred from homology"/>
<feature type="domain" description="Pseudouridine synthase I TruA alpha/beta" evidence="8">
    <location>
        <begin position="157"/>
        <end position="264"/>
    </location>
</feature>
<feature type="active site" description="Nucleophile" evidence="4 5">
    <location>
        <position position="63"/>
    </location>
</feature>
<dbReference type="PANTHER" id="PTHR11142">
    <property type="entry name" value="PSEUDOURIDYLATE SYNTHASE"/>
    <property type="match status" value="1"/>
</dbReference>
<dbReference type="GO" id="GO:0160147">
    <property type="term" value="F:tRNA pseudouridine(38-40) synthase activity"/>
    <property type="evidence" value="ECO:0007669"/>
    <property type="project" value="UniProtKB-EC"/>
</dbReference>
<evidence type="ECO:0000256" key="3">
    <source>
        <dbReference type="ARBA" id="ARBA00023235"/>
    </source>
</evidence>
<keyword evidence="3 4" id="KW-0413">Isomerase</keyword>
<feature type="binding site" evidence="4 6">
    <location>
        <position position="124"/>
    </location>
    <ligand>
        <name>substrate</name>
    </ligand>
</feature>
<sequence>MEPMDTAEDLRAGTLVLRLGYDGSAYSGFAEQVEQKTVAGEVRRALETFLRREIDLTCAGRTDAGVHAIGQYVSVPVDEAELEVTRTRWMRAFAALLPHDIAVSEVYHAAPGFSARFDAHARTYTYRIATGDAPPLLTRSVTWWHRWPLDVDAMDDAAQRLVGERDFKSFCKTASAVGKPTCRNVMDVSFARETNLGEECLAFTIKGNAFLHSMVRTIVGTLVEVGSHRREPAWIDEVLAACDRAAAGPTAPARGLCFMGVDYDEGALHVCP</sequence>
<dbReference type="GO" id="GO:0003723">
    <property type="term" value="F:RNA binding"/>
    <property type="evidence" value="ECO:0007669"/>
    <property type="project" value="InterPro"/>
</dbReference>
<gene>
    <name evidence="4 9" type="primary">truA</name>
    <name evidence="9" type="ORF">K8U80_08470</name>
</gene>
<dbReference type="InterPro" id="IPR020095">
    <property type="entry name" value="PsdUridine_synth_TruA_C"/>
</dbReference>
<comment type="catalytic activity">
    <reaction evidence="4 7">
        <text>uridine(38/39/40) in tRNA = pseudouridine(38/39/40) in tRNA</text>
        <dbReference type="Rhea" id="RHEA:22376"/>
        <dbReference type="Rhea" id="RHEA-COMP:10085"/>
        <dbReference type="Rhea" id="RHEA-COMP:10087"/>
        <dbReference type="ChEBI" id="CHEBI:65314"/>
        <dbReference type="ChEBI" id="CHEBI:65315"/>
        <dbReference type="EC" id="5.4.99.12"/>
    </reaction>
</comment>
<reference evidence="9" key="2">
    <citation type="submission" date="2021-09" db="EMBL/GenBank/DDBJ databases">
        <authorList>
            <person name="Gilroy R."/>
        </authorList>
    </citation>
    <scope>NUCLEOTIDE SEQUENCE</scope>
    <source>
        <strain evidence="9">ChiGjej2B2-7701</strain>
    </source>
</reference>
<keyword evidence="2 4" id="KW-0819">tRNA processing</keyword>
<evidence type="ECO:0000256" key="7">
    <source>
        <dbReference type="RuleBase" id="RU003792"/>
    </source>
</evidence>
<dbReference type="InterPro" id="IPR020103">
    <property type="entry name" value="PsdUridine_synth_cat_dom_sf"/>
</dbReference>
<dbReference type="Gene3D" id="3.30.70.660">
    <property type="entry name" value="Pseudouridine synthase I, catalytic domain, C-terminal subdomain"/>
    <property type="match status" value="1"/>
</dbReference>
<dbReference type="Proteomes" id="UP000746751">
    <property type="component" value="Unassembled WGS sequence"/>
</dbReference>